<name>A0A429X6M6_SIMTE</name>
<evidence type="ECO:0000313" key="6">
    <source>
        <dbReference type="EMBL" id="RST59054.1"/>
    </source>
</evidence>
<keyword evidence="3 4" id="KW-0732">Signal</keyword>
<evidence type="ECO:0000259" key="5">
    <source>
        <dbReference type="Pfam" id="PF09084"/>
    </source>
</evidence>
<dbReference type="Proteomes" id="UP000287296">
    <property type="component" value="Unassembled WGS sequence"/>
</dbReference>
<dbReference type="EMBL" id="QYTW02000014">
    <property type="protein sequence ID" value="RST59054.1"/>
    <property type="molecule type" value="Genomic_DNA"/>
</dbReference>
<feature type="signal peptide" evidence="4">
    <location>
        <begin position="1"/>
        <end position="23"/>
    </location>
</feature>
<evidence type="ECO:0000256" key="2">
    <source>
        <dbReference type="ARBA" id="ARBA00010742"/>
    </source>
</evidence>
<proteinExistence type="inferred from homology"/>
<protein>
    <submittedName>
        <fullName evidence="6">Transporter substrate-binding domain-containing protein</fullName>
    </submittedName>
</protein>
<reference evidence="6 7" key="1">
    <citation type="submission" date="2018-12" db="EMBL/GenBank/DDBJ databases">
        <authorList>
            <person name="Sun L."/>
            <person name="Chen Z."/>
        </authorList>
    </citation>
    <scope>NUCLEOTIDE SEQUENCE [LARGE SCALE GENOMIC DNA]</scope>
    <source>
        <strain evidence="6 7">LMG 29736</strain>
    </source>
</reference>
<dbReference type="OrthoDB" id="9815602at2"/>
<dbReference type="PANTHER" id="PTHR30024:SF47">
    <property type="entry name" value="TAURINE-BINDING PERIPLASMIC PROTEIN"/>
    <property type="match status" value="1"/>
</dbReference>
<comment type="caution">
    <text evidence="6">The sequence shown here is derived from an EMBL/GenBank/DDBJ whole genome shotgun (WGS) entry which is preliminary data.</text>
</comment>
<accession>A0A429X6M6</accession>
<dbReference type="AlphaFoldDB" id="A0A429X6M6"/>
<dbReference type="SUPFAM" id="SSF53850">
    <property type="entry name" value="Periplasmic binding protein-like II"/>
    <property type="match status" value="1"/>
</dbReference>
<sequence>MKLRILAISIAIFMLIAAGCSNSSNEGAKDKDGGNANGDTQTIKVAVQPWVGNGPFWIAEEKGIDEKHGIKIETVPFEQDSDMNAAFASDKVDVANLATHTTIRMKSNQDLDMKAIIFMDESHDADAILATKDIQSVKEFKGQKVAFEEGATSELLLQQALSEEGMTLDDVETVFMPAPQAGLSMISGDVKTAVTYAPYIKEVLDKKKDEGVHLLYTGNNSPGLISDIVVGKTKFFEDNPEAKESLRAVWDEALQYWRDHEEEGNEIVAKGSGITADELPSILSGLKFYNSEEQSEKVSSGELRKAAENIQKLMLEGGSMKNEINLDEIFDME</sequence>
<dbReference type="InterPro" id="IPR015168">
    <property type="entry name" value="SsuA/THI5"/>
</dbReference>
<evidence type="ECO:0000256" key="1">
    <source>
        <dbReference type="ARBA" id="ARBA00004418"/>
    </source>
</evidence>
<feature type="domain" description="SsuA/THI5-like" evidence="5">
    <location>
        <begin position="55"/>
        <end position="263"/>
    </location>
</feature>
<evidence type="ECO:0000256" key="3">
    <source>
        <dbReference type="ARBA" id="ARBA00022729"/>
    </source>
</evidence>
<dbReference type="PROSITE" id="PS51257">
    <property type="entry name" value="PROKAR_LIPOPROTEIN"/>
    <property type="match status" value="1"/>
</dbReference>
<gene>
    <name evidence="6" type="ORF">D5F11_014320</name>
</gene>
<comment type="subcellular location">
    <subcellularLocation>
        <location evidence="1">Periplasm</location>
    </subcellularLocation>
</comment>
<comment type="similarity">
    <text evidence="2">Belongs to the bacterial solute-binding protein SsuA/TauA family.</text>
</comment>
<dbReference type="PANTHER" id="PTHR30024">
    <property type="entry name" value="ALIPHATIC SULFONATES-BINDING PROTEIN-RELATED"/>
    <property type="match status" value="1"/>
</dbReference>
<organism evidence="6 7">
    <name type="scientific">Siminovitchia terrae</name>
    <name type="common">Bacillus terrae</name>
    <dbReference type="NCBI Taxonomy" id="1914933"/>
    <lineage>
        <taxon>Bacteria</taxon>
        <taxon>Bacillati</taxon>
        <taxon>Bacillota</taxon>
        <taxon>Bacilli</taxon>
        <taxon>Bacillales</taxon>
        <taxon>Bacillaceae</taxon>
        <taxon>Siminovitchia</taxon>
    </lineage>
</organism>
<dbReference type="Pfam" id="PF09084">
    <property type="entry name" value="NMT1"/>
    <property type="match status" value="1"/>
</dbReference>
<evidence type="ECO:0000313" key="7">
    <source>
        <dbReference type="Proteomes" id="UP000287296"/>
    </source>
</evidence>
<dbReference type="RefSeq" id="WP_120117914.1">
    <property type="nucleotide sequence ID" value="NZ_QYTW02000014.1"/>
</dbReference>
<dbReference type="Gene3D" id="3.40.190.10">
    <property type="entry name" value="Periplasmic binding protein-like II"/>
    <property type="match status" value="2"/>
</dbReference>
<feature type="chain" id="PRO_5038450118" evidence="4">
    <location>
        <begin position="24"/>
        <end position="333"/>
    </location>
</feature>
<evidence type="ECO:0000256" key="4">
    <source>
        <dbReference type="SAM" id="SignalP"/>
    </source>
</evidence>
<dbReference type="GO" id="GO:0042597">
    <property type="term" value="C:periplasmic space"/>
    <property type="evidence" value="ECO:0007669"/>
    <property type="project" value="UniProtKB-SubCell"/>
</dbReference>